<reference evidence="9 10" key="1">
    <citation type="submission" date="2022-08" db="EMBL/GenBank/DDBJ databases">
        <title>Paenibacillus endoradicis sp. nov., Paenibacillus radicibacter sp. nov and Paenibacillus pararadicis sp. nov., three cold-adapted plant growth-promoting bacteria isolated from root of Larix gmelinii in Great Khingan.</title>
        <authorList>
            <person name="Xue H."/>
        </authorList>
    </citation>
    <scope>NUCLEOTIDE SEQUENCE [LARGE SCALE GENOMIC DNA]</scope>
    <source>
        <strain evidence="9 10">N5-1-1-5</strain>
    </source>
</reference>
<proteinExistence type="inferred from homology"/>
<keyword evidence="5 7" id="KW-1133">Transmembrane helix</keyword>
<dbReference type="InterPro" id="IPR050809">
    <property type="entry name" value="UgpAE/MalFG_permease"/>
</dbReference>
<evidence type="ECO:0000256" key="4">
    <source>
        <dbReference type="ARBA" id="ARBA00022692"/>
    </source>
</evidence>
<evidence type="ECO:0000313" key="9">
    <source>
        <dbReference type="EMBL" id="MCR8636878.1"/>
    </source>
</evidence>
<dbReference type="PANTHER" id="PTHR43227:SF11">
    <property type="entry name" value="BLL4140 PROTEIN"/>
    <property type="match status" value="1"/>
</dbReference>
<gene>
    <name evidence="9" type="ORF">NV381_37560</name>
</gene>
<dbReference type="InterPro" id="IPR000515">
    <property type="entry name" value="MetI-like"/>
</dbReference>
<dbReference type="EMBL" id="JANQBD010000059">
    <property type="protein sequence ID" value="MCR8636878.1"/>
    <property type="molecule type" value="Genomic_DNA"/>
</dbReference>
<protein>
    <submittedName>
        <fullName evidence="9">ABC transporter permease subunit</fullName>
    </submittedName>
</protein>
<dbReference type="InterPro" id="IPR035906">
    <property type="entry name" value="MetI-like_sf"/>
</dbReference>
<dbReference type="PANTHER" id="PTHR43227">
    <property type="entry name" value="BLL4140 PROTEIN"/>
    <property type="match status" value="1"/>
</dbReference>
<keyword evidence="10" id="KW-1185">Reference proteome</keyword>
<sequence length="322" mass="36792">MELQHSATNLQTKSQPSSKANSLWMRNKMKRNLVLYLFLAPAAVYYILFHYAPMYGTLIAFQDYNPFRGMMSSPWVGLKHFNAFFDSIYFYRLIRNTFLIGAYSILFGFTIPIIFALLLHEVKHTQFRTIIQSISYLPHFISTVVVAGLIVTFTSPSTGFINGILDFLGAQKIDFLRETGWFRTIYVSSGVWQNLGWSSIIYFAALTSISPSLYEAADMDGANRWQKVWHISLPGIKPTIITVLLLDMGRVMDVGFEKVFLLYNSTTYETADVLSTYVYRSGLVQQQYSFASAVGLFNSVLTFIIIILFNKLARRLSGYSLW</sequence>
<keyword evidence="4 7" id="KW-0812">Transmembrane</keyword>
<dbReference type="Proteomes" id="UP001300012">
    <property type="component" value="Unassembled WGS sequence"/>
</dbReference>
<evidence type="ECO:0000256" key="3">
    <source>
        <dbReference type="ARBA" id="ARBA00022475"/>
    </source>
</evidence>
<keyword evidence="6 7" id="KW-0472">Membrane</keyword>
<keyword evidence="3" id="KW-1003">Cell membrane</keyword>
<keyword evidence="2 7" id="KW-0813">Transport</keyword>
<evidence type="ECO:0000256" key="1">
    <source>
        <dbReference type="ARBA" id="ARBA00004651"/>
    </source>
</evidence>
<dbReference type="RefSeq" id="WP_258218369.1">
    <property type="nucleotide sequence ID" value="NZ_JANQBD010000059.1"/>
</dbReference>
<comment type="caution">
    <text evidence="9">The sequence shown here is derived from an EMBL/GenBank/DDBJ whole genome shotgun (WGS) entry which is preliminary data.</text>
</comment>
<feature type="domain" description="ABC transmembrane type-1" evidence="8">
    <location>
        <begin position="94"/>
        <end position="309"/>
    </location>
</feature>
<feature type="transmembrane region" description="Helical" evidence="7">
    <location>
        <begin position="98"/>
        <end position="120"/>
    </location>
</feature>
<evidence type="ECO:0000256" key="6">
    <source>
        <dbReference type="ARBA" id="ARBA00023136"/>
    </source>
</evidence>
<dbReference type="Pfam" id="PF00528">
    <property type="entry name" value="BPD_transp_1"/>
    <property type="match status" value="1"/>
</dbReference>
<feature type="transmembrane region" description="Helical" evidence="7">
    <location>
        <begin position="288"/>
        <end position="309"/>
    </location>
</feature>
<dbReference type="CDD" id="cd06261">
    <property type="entry name" value="TM_PBP2"/>
    <property type="match status" value="1"/>
</dbReference>
<feature type="transmembrane region" description="Helical" evidence="7">
    <location>
        <begin position="140"/>
        <end position="165"/>
    </location>
</feature>
<comment type="similarity">
    <text evidence="7">Belongs to the binding-protein-dependent transport system permease family.</text>
</comment>
<dbReference type="PROSITE" id="PS50928">
    <property type="entry name" value="ABC_TM1"/>
    <property type="match status" value="1"/>
</dbReference>
<feature type="transmembrane region" description="Helical" evidence="7">
    <location>
        <begin position="33"/>
        <end position="52"/>
    </location>
</feature>
<evidence type="ECO:0000259" key="8">
    <source>
        <dbReference type="PROSITE" id="PS50928"/>
    </source>
</evidence>
<evidence type="ECO:0000256" key="5">
    <source>
        <dbReference type="ARBA" id="ARBA00022989"/>
    </source>
</evidence>
<dbReference type="SUPFAM" id="SSF161098">
    <property type="entry name" value="MetI-like"/>
    <property type="match status" value="1"/>
</dbReference>
<evidence type="ECO:0000313" key="10">
    <source>
        <dbReference type="Proteomes" id="UP001300012"/>
    </source>
</evidence>
<organism evidence="9 10">
    <name type="scientific">Paenibacillus radicis</name>
    <name type="common">ex Xue et al. 2023</name>
    <dbReference type="NCBI Taxonomy" id="2972489"/>
    <lineage>
        <taxon>Bacteria</taxon>
        <taxon>Bacillati</taxon>
        <taxon>Bacillota</taxon>
        <taxon>Bacilli</taxon>
        <taxon>Bacillales</taxon>
        <taxon>Paenibacillaceae</taxon>
        <taxon>Paenibacillus</taxon>
    </lineage>
</organism>
<accession>A0ABT1YVC1</accession>
<evidence type="ECO:0000256" key="2">
    <source>
        <dbReference type="ARBA" id="ARBA00022448"/>
    </source>
</evidence>
<name>A0ABT1YVC1_9BACL</name>
<dbReference type="Gene3D" id="1.10.3720.10">
    <property type="entry name" value="MetI-like"/>
    <property type="match status" value="1"/>
</dbReference>
<comment type="subcellular location">
    <subcellularLocation>
        <location evidence="1 7">Cell membrane</location>
        <topology evidence="1 7">Multi-pass membrane protein</topology>
    </subcellularLocation>
</comment>
<evidence type="ECO:0000256" key="7">
    <source>
        <dbReference type="RuleBase" id="RU363032"/>
    </source>
</evidence>